<comment type="caution">
    <text evidence="2">The sequence shown here is derived from an EMBL/GenBank/DDBJ whole genome shotgun (WGS) entry which is preliminary data.</text>
</comment>
<feature type="region of interest" description="Disordered" evidence="1">
    <location>
        <begin position="345"/>
        <end position="369"/>
    </location>
</feature>
<gene>
    <name evidence="2" type="ORF">PGLA1383_LOCUS6760</name>
</gene>
<dbReference type="EMBL" id="CAJNNV010002836">
    <property type="protein sequence ID" value="CAE8587938.1"/>
    <property type="molecule type" value="Genomic_DNA"/>
</dbReference>
<evidence type="ECO:0000313" key="2">
    <source>
        <dbReference type="EMBL" id="CAE8587938.1"/>
    </source>
</evidence>
<reference evidence="2" key="1">
    <citation type="submission" date="2021-02" db="EMBL/GenBank/DDBJ databases">
        <authorList>
            <person name="Dougan E. K."/>
            <person name="Rhodes N."/>
            <person name="Thang M."/>
            <person name="Chan C."/>
        </authorList>
    </citation>
    <scope>NUCLEOTIDE SEQUENCE</scope>
</reference>
<name>A0A813DH21_POLGL</name>
<evidence type="ECO:0000256" key="1">
    <source>
        <dbReference type="SAM" id="MobiDB-lite"/>
    </source>
</evidence>
<dbReference type="OrthoDB" id="445086at2759"/>
<protein>
    <submittedName>
        <fullName evidence="2">Uncharacterized protein</fullName>
    </submittedName>
</protein>
<keyword evidence="3" id="KW-1185">Reference proteome</keyword>
<proteinExistence type="predicted"/>
<dbReference type="AlphaFoldDB" id="A0A813DH21"/>
<feature type="compositionally biased region" description="Low complexity" evidence="1">
    <location>
        <begin position="346"/>
        <end position="369"/>
    </location>
</feature>
<dbReference type="Proteomes" id="UP000654075">
    <property type="component" value="Unassembled WGS sequence"/>
</dbReference>
<organism evidence="2 3">
    <name type="scientific">Polarella glacialis</name>
    <name type="common">Dinoflagellate</name>
    <dbReference type="NCBI Taxonomy" id="89957"/>
    <lineage>
        <taxon>Eukaryota</taxon>
        <taxon>Sar</taxon>
        <taxon>Alveolata</taxon>
        <taxon>Dinophyceae</taxon>
        <taxon>Suessiales</taxon>
        <taxon>Suessiaceae</taxon>
        <taxon>Polarella</taxon>
    </lineage>
</organism>
<evidence type="ECO:0000313" key="3">
    <source>
        <dbReference type="Proteomes" id="UP000654075"/>
    </source>
</evidence>
<accession>A0A813DH21</accession>
<sequence>MLDYVPGEKGEEAKCICRAHPCWDDAGATHSCSKNVETPFLVYSYDLDGKLSCGCNNEPYIVPVYIAKELCPGHHCGDNPEHPILDYNAEEKKCLCRAHPCHDDNGVKHMCPDGKFPLLQYGEDEKDGEVVKKCLCKAKLDPVLGAKVAHYLIVRAAQLVDGLCVVQGHSAFLAKFVCFLHVRRSDHTSLPTYYNWRIWKTSFDSRRRSSRGSAGCAANLRSALSAGNIFLADMMDDVASSYQAFLIDSGALYVDERVSTDENGDEGAAPVVDYTRHMMAASVAPGSSVEVARICGLACSGCGGPAVQTPLGRCNHAFAALGPALTPWRLSGGIAQEDTVRALRAVSSSSSSSSVNNNNNNNNNHNNFNNFSGGSGGGVLLRLAGGELRGLALPSASNAAGREEQRDKLLDCLASALVPVFQKADLAKLELVVSFSDGPVLPRPTRETSWRGAQGRREDVPPPVFSFCAAGGDAWEIPLPPSLCPEFRPPCRLPAASGDTALGRTGQDEGLEEVAACYIFQLLSGFAELMRYAPHGPKEEALTSDDLPASVGASVVGAWKIPPLGRKRAKSEAFVARCAMLIAEAAL</sequence>